<dbReference type="PANTHER" id="PTHR13878:SF127">
    <property type="entry name" value="CYTOKININ DEHYDROGENASE 3"/>
    <property type="match status" value="1"/>
</dbReference>
<dbReference type="InterPro" id="IPR036318">
    <property type="entry name" value="FAD-bd_PCMH-like_sf"/>
</dbReference>
<dbReference type="EMBL" id="AYRZ02000009">
    <property type="protein sequence ID" value="PHT73532.1"/>
    <property type="molecule type" value="Genomic_DNA"/>
</dbReference>
<evidence type="ECO:0000313" key="3">
    <source>
        <dbReference type="EMBL" id="PHT73532.1"/>
    </source>
</evidence>
<dbReference type="InterPro" id="IPR016169">
    <property type="entry name" value="FAD-bd_PCMH_sub2"/>
</dbReference>
<evidence type="ECO:0000313" key="4">
    <source>
        <dbReference type="Proteomes" id="UP000222542"/>
    </source>
</evidence>
<dbReference type="Proteomes" id="UP000222542">
    <property type="component" value="Unassembled WGS sequence"/>
</dbReference>
<comment type="similarity">
    <text evidence="1">Belongs to the oxygen-dependent FAD-linked oxidoreductase family.</text>
</comment>
<dbReference type="PANTHER" id="PTHR13878">
    <property type="entry name" value="GULONOLACTONE OXIDASE"/>
    <property type="match status" value="1"/>
</dbReference>
<dbReference type="InterPro" id="IPR050432">
    <property type="entry name" value="FAD-linked_Oxidoreductases_BP"/>
</dbReference>
<gene>
    <name evidence="3" type="ORF">T459_24317</name>
</gene>
<organism evidence="3 4">
    <name type="scientific">Capsicum annuum</name>
    <name type="common">Capsicum pepper</name>
    <dbReference type="NCBI Taxonomy" id="4072"/>
    <lineage>
        <taxon>Eukaryota</taxon>
        <taxon>Viridiplantae</taxon>
        <taxon>Streptophyta</taxon>
        <taxon>Embryophyta</taxon>
        <taxon>Tracheophyta</taxon>
        <taxon>Spermatophyta</taxon>
        <taxon>Magnoliopsida</taxon>
        <taxon>eudicotyledons</taxon>
        <taxon>Gunneridae</taxon>
        <taxon>Pentapetalae</taxon>
        <taxon>asterids</taxon>
        <taxon>lamiids</taxon>
        <taxon>Solanales</taxon>
        <taxon>Solanaceae</taxon>
        <taxon>Solanoideae</taxon>
        <taxon>Capsiceae</taxon>
        <taxon>Capsicum</taxon>
    </lineage>
</organism>
<dbReference type="GO" id="GO:0016491">
    <property type="term" value="F:oxidoreductase activity"/>
    <property type="evidence" value="ECO:0007669"/>
    <property type="project" value="UniProtKB-KW"/>
</dbReference>
<evidence type="ECO:0000256" key="1">
    <source>
        <dbReference type="ARBA" id="ARBA00005466"/>
    </source>
</evidence>
<proteinExistence type="inferred from homology"/>
<sequence length="108" mass="11945">MAQNGVIVEMKSLNNNNNNNGNYGIRVSWDSELGFYADVGDEQLWIDVLRTTLEYGLAPVSWTDYLYLTVGGTLSNAGISGQTFQHGPQISNVHEMDVITDGMIECQQ</sequence>
<dbReference type="Gramene" id="PHT73532">
    <property type="protein sequence ID" value="PHT73532"/>
    <property type="gene ID" value="T459_24317"/>
</dbReference>
<protein>
    <recommendedName>
        <fullName evidence="5">Cytokinin dehydrogenase 3-like</fullName>
    </recommendedName>
</protein>
<reference evidence="3 4" key="1">
    <citation type="journal article" date="2014" name="Nat. Genet.">
        <title>Genome sequence of the hot pepper provides insights into the evolution of pungency in Capsicum species.</title>
        <authorList>
            <person name="Kim S."/>
            <person name="Park M."/>
            <person name="Yeom S.I."/>
            <person name="Kim Y.M."/>
            <person name="Lee J.M."/>
            <person name="Lee H.A."/>
            <person name="Seo E."/>
            <person name="Choi J."/>
            <person name="Cheong K."/>
            <person name="Kim K.T."/>
            <person name="Jung K."/>
            <person name="Lee G.W."/>
            <person name="Oh S.K."/>
            <person name="Bae C."/>
            <person name="Kim S.B."/>
            <person name="Lee H.Y."/>
            <person name="Kim S.Y."/>
            <person name="Kim M.S."/>
            <person name="Kang B.C."/>
            <person name="Jo Y.D."/>
            <person name="Yang H.B."/>
            <person name="Jeong H.J."/>
            <person name="Kang W.H."/>
            <person name="Kwon J.K."/>
            <person name="Shin C."/>
            <person name="Lim J.Y."/>
            <person name="Park J.H."/>
            <person name="Huh J.H."/>
            <person name="Kim J.S."/>
            <person name="Kim B.D."/>
            <person name="Cohen O."/>
            <person name="Paran I."/>
            <person name="Suh M.C."/>
            <person name="Lee S.B."/>
            <person name="Kim Y.K."/>
            <person name="Shin Y."/>
            <person name="Noh S.J."/>
            <person name="Park J."/>
            <person name="Seo Y.S."/>
            <person name="Kwon S.Y."/>
            <person name="Kim H.A."/>
            <person name="Park J.M."/>
            <person name="Kim H.J."/>
            <person name="Choi S.B."/>
            <person name="Bosland P.W."/>
            <person name="Reeves G."/>
            <person name="Jo S.H."/>
            <person name="Lee B.W."/>
            <person name="Cho H.T."/>
            <person name="Choi H.S."/>
            <person name="Lee M.S."/>
            <person name="Yu Y."/>
            <person name="Do Choi Y."/>
            <person name="Park B.S."/>
            <person name="van Deynze A."/>
            <person name="Ashrafi H."/>
            <person name="Hill T."/>
            <person name="Kim W.T."/>
            <person name="Pai H.S."/>
            <person name="Ahn H.K."/>
            <person name="Yeam I."/>
            <person name="Giovannoni J.J."/>
            <person name="Rose J.K."/>
            <person name="Sorensen I."/>
            <person name="Lee S.J."/>
            <person name="Kim R.W."/>
            <person name="Choi I.Y."/>
            <person name="Choi B.S."/>
            <person name="Lim J.S."/>
            <person name="Lee Y.H."/>
            <person name="Choi D."/>
        </authorList>
    </citation>
    <scope>NUCLEOTIDE SEQUENCE [LARGE SCALE GENOMIC DNA]</scope>
    <source>
        <strain evidence="4">cv. CM334</strain>
    </source>
</reference>
<evidence type="ECO:0008006" key="5">
    <source>
        <dbReference type="Google" id="ProtNLM"/>
    </source>
</evidence>
<keyword evidence="4" id="KW-1185">Reference proteome</keyword>
<keyword evidence="2" id="KW-0560">Oxidoreductase</keyword>
<accession>A0A2G2YUW6</accession>
<name>A0A2G2YUW6_CAPAN</name>
<reference evidence="3 4" key="2">
    <citation type="journal article" date="2017" name="Genome Biol.">
        <title>New reference genome sequences of hot pepper reveal the massive evolution of plant disease-resistance genes by retroduplication.</title>
        <authorList>
            <person name="Kim S."/>
            <person name="Park J."/>
            <person name="Yeom S.I."/>
            <person name="Kim Y.M."/>
            <person name="Seo E."/>
            <person name="Kim K.T."/>
            <person name="Kim M.S."/>
            <person name="Lee J.M."/>
            <person name="Cheong K."/>
            <person name="Shin H.S."/>
            <person name="Kim S.B."/>
            <person name="Han K."/>
            <person name="Lee J."/>
            <person name="Park M."/>
            <person name="Lee H.A."/>
            <person name="Lee H.Y."/>
            <person name="Lee Y."/>
            <person name="Oh S."/>
            <person name="Lee J.H."/>
            <person name="Choi E."/>
            <person name="Choi E."/>
            <person name="Lee S.E."/>
            <person name="Jeon J."/>
            <person name="Kim H."/>
            <person name="Choi G."/>
            <person name="Song H."/>
            <person name="Lee J."/>
            <person name="Lee S.C."/>
            <person name="Kwon J.K."/>
            <person name="Lee H.Y."/>
            <person name="Koo N."/>
            <person name="Hong Y."/>
            <person name="Kim R.W."/>
            <person name="Kang W.H."/>
            <person name="Huh J.H."/>
            <person name="Kang B.C."/>
            <person name="Yang T.J."/>
            <person name="Lee Y.H."/>
            <person name="Bennetzen J.L."/>
            <person name="Choi D."/>
        </authorList>
    </citation>
    <scope>NUCLEOTIDE SEQUENCE [LARGE SCALE GENOMIC DNA]</scope>
    <source>
        <strain evidence="4">cv. CM334</strain>
    </source>
</reference>
<comment type="caution">
    <text evidence="3">The sequence shown here is derived from an EMBL/GenBank/DDBJ whole genome shotgun (WGS) entry which is preliminary data.</text>
</comment>
<dbReference type="STRING" id="4072.A0A2G2YUW6"/>
<dbReference type="AlphaFoldDB" id="A0A2G2YUW6"/>
<dbReference type="Gene3D" id="3.30.465.10">
    <property type="match status" value="1"/>
</dbReference>
<dbReference type="GO" id="GO:0050660">
    <property type="term" value="F:flavin adenine dinucleotide binding"/>
    <property type="evidence" value="ECO:0007669"/>
    <property type="project" value="InterPro"/>
</dbReference>
<evidence type="ECO:0000256" key="2">
    <source>
        <dbReference type="ARBA" id="ARBA00023002"/>
    </source>
</evidence>
<dbReference type="SUPFAM" id="SSF56176">
    <property type="entry name" value="FAD-binding/transporter-associated domain-like"/>
    <property type="match status" value="1"/>
</dbReference>